<evidence type="ECO:0000313" key="2">
    <source>
        <dbReference type="EMBL" id="KAF5322565.1"/>
    </source>
</evidence>
<feature type="region of interest" description="Disordered" evidence="1">
    <location>
        <begin position="1"/>
        <end position="37"/>
    </location>
</feature>
<name>A0A8H5BFR7_9AGAR</name>
<evidence type="ECO:0000256" key="1">
    <source>
        <dbReference type="SAM" id="MobiDB-lite"/>
    </source>
</evidence>
<dbReference type="EMBL" id="JAACJJ010000028">
    <property type="protein sequence ID" value="KAF5322565.1"/>
    <property type="molecule type" value="Genomic_DNA"/>
</dbReference>
<dbReference type="Proteomes" id="UP000567179">
    <property type="component" value="Unassembled WGS sequence"/>
</dbReference>
<proteinExistence type="predicted"/>
<gene>
    <name evidence="2" type="ORF">D9619_001913</name>
</gene>
<keyword evidence="3" id="KW-1185">Reference proteome</keyword>
<evidence type="ECO:0000313" key="3">
    <source>
        <dbReference type="Proteomes" id="UP000567179"/>
    </source>
</evidence>
<sequence length="297" mass="33098">MSSDKAPTPSPQQQQPQHKPRKPPLSDWPTIKIVTPPQGRFSPKKDEWCFTVCSQSIVGRVHGKEPGCHSICLRRVFAHEVKNVLSYKQHAKVGPDGKAQYPLPAEGQPSNLPPILGGVPTVDDDEEEASKKPVGPTKYWDEGWYLWTGNTRKAMHEKTVTMRLSLEGQEKLYSYVKGESKELWAEHQAKIQSTPEGRLNNVKLELSSPEDATLVSLPPDVTPVLSGIRKLLAPSVQVLGILRESVASGEQREFMERVWAKAKTDEPFILAQWTLSAAYDAWKKRGTVEDDGKKGST</sequence>
<feature type="compositionally biased region" description="Low complexity" evidence="1">
    <location>
        <begin position="1"/>
        <end position="17"/>
    </location>
</feature>
<dbReference type="AlphaFoldDB" id="A0A8H5BFR7"/>
<comment type="caution">
    <text evidence="2">The sequence shown here is derived from an EMBL/GenBank/DDBJ whole genome shotgun (WGS) entry which is preliminary data.</text>
</comment>
<dbReference type="OrthoDB" id="3171382at2759"/>
<reference evidence="2 3" key="1">
    <citation type="journal article" date="2020" name="ISME J.">
        <title>Uncovering the hidden diversity of litter-decomposition mechanisms in mushroom-forming fungi.</title>
        <authorList>
            <person name="Floudas D."/>
            <person name="Bentzer J."/>
            <person name="Ahren D."/>
            <person name="Johansson T."/>
            <person name="Persson P."/>
            <person name="Tunlid A."/>
        </authorList>
    </citation>
    <scope>NUCLEOTIDE SEQUENCE [LARGE SCALE GENOMIC DNA]</scope>
    <source>
        <strain evidence="2 3">CBS 101986</strain>
    </source>
</reference>
<accession>A0A8H5BFR7</accession>
<organism evidence="2 3">
    <name type="scientific">Psilocybe cf. subviscida</name>
    <dbReference type="NCBI Taxonomy" id="2480587"/>
    <lineage>
        <taxon>Eukaryota</taxon>
        <taxon>Fungi</taxon>
        <taxon>Dikarya</taxon>
        <taxon>Basidiomycota</taxon>
        <taxon>Agaricomycotina</taxon>
        <taxon>Agaricomycetes</taxon>
        <taxon>Agaricomycetidae</taxon>
        <taxon>Agaricales</taxon>
        <taxon>Agaricineae</taxon>
        <taxon>Strophariaceae</taxon>
        <taxon>Psilocybe</taxon>
    </lineage>
</organism>
<protein>
    <submittedName>
        <fullName evidence="2">Uncharacterized protein</fullName>
    </submittedName>
</protein>